<evidence type="ECO:0000313" key="2">
    <source>
        <dbReference type="EMBL" id="GKI20433.1"/>
    </source>
</evidence>
<evidence type="ECO:0000313" key="3">
    <source>
        <dbReference type="Proteomes" id="UP001055105"/>
    </source>
</evidence>
<accession>A0AA37KUG8</accession>
<reference evidence="2" key="1">
    <citation type="submission" date="2022-01" db="EMBL/GenBank/DDBJ databases">
        <title>Novel bile acid biosynthetic pathways are enriched in the microbiome of centenarians.</title>
        <authorList>
            <person name="Sato Y."/>
            <person name="Atarashi K."/>
            <person name="Plichta R.D."/>
            <person name="Arai Y."/>
            <person name="Sasajima S."/>
            <person name="Kearney M.S."/>
            <person name="Suda W."/>
            <person name="Takeshita K."/>
            <person name="Sasaki T."/>
            <person name="Okamoto S."/>
            <person name="Skelly N.A."/>
            <person name="Okamura Y."/>
            <person name="Vlamakis H."/>
            <person name="Li Y."/>
            <person name="Tanoue T."/>
            <person name="Takei H."/>
            <person name="Nittono H."/>
            <person name="Narushima S."/>
            <person name="Irie J."/>
            <person name="Itoh H."/>
            <person name="Moriya K."/>
            <person name="Sugiura Y."/>
            <person name="Suematsu M."/>
            <person name="Moritoki N."/>
            <person name="Shibata S."/>
            <person name="Littman R.D."/>
            <person name="Fischbach A.M."/>
            <person name="Uwamino Y."/>
            <person name="Inoue T."/>
            <person name="Honda A."/>
            <person name="Hattori M."/>
            <person name="Murai T."/>
            <person name="Xavier J.R."/>
            <person name="Hirose N."/>
            <person name="Honda K."/>
        </authorList>
    </citation>
    <scope>NUCLEOTIDE SEQUENCE</scope>
    <source>
        <strain evidence="2">CE91-St16</strain>
    </source>
</reference>
<comment type="caution">
    <text evidence="2">The sequence shown here is derived from an EMBL/GenBank/DDBJ whole genome shotgun (WGS) entry which is preliminary data.</text>
</comment>
<dbReference type="EMBL" id="BQOL01000002">
    <property type="protein sequence ID" value="GKI20433.1"/>
    <property type="molecule type" value="Genomic_DNA"/>
</dbReference>
<protein>
    <submittedName>
        <fullName evidence="2">Uncharacterized protein</fullName>
    </submittedName>
</protein>
<name>A0AA37KUG8_9BACT</name>
<organism evidence="2 3">
    <name type="scientific">Alistipes finegoldii</name>
    <dbReference type="NCBI Taxonomy" id="214856"/>
    <lineage>
        <taxon>Bacteria</taxon>
        <taxon>Pseudomonadati</taxon>
        <taxon>Bacteroidota</taxon>
        <taxon>Bacteroidia</taxon>
        <taxon>Bacteroidales</taxon>
        <taxon>Rikenellaceae</taxon>
        <taxon>Alistipes</taxon>
    </lineage>
</organism>
<proteinExistence type="predicted"/>
<evidence type="ECO:0000256" key="1">
    <source>
        <dbReference type="SAM" id="MobiDB-lite"/>
    </source>
</evidence>
<dbReference type="RefSeq" id="WP_244077137.1">
    <property type="nucleotide sequence ID" value="NZ_AP025581.1"/>
</dbReference>
<dbReference type="AlphaFoldDB" id="A0AA37KUG8"/>
<gene>
    <name evidence="2" type="ORF">CE91St16_33410</name>
</gene>
<dbReference type="Proteomes" id="UP001055105">
    <property type="component" value="Unassembled WGS sequence"/>
</dbReference>
<feature type="region of interest" description="Disordered" evidence="1">
    <location>
        <begin position="76"/>
        <end position="96"/>
    </location>
</feature>
<sequence length="96" mass="10026">MRARRCARYCAGIEVVSRIKVDAGIAGIEVGAGIEIVSRIAAEENAATATNDNDGAIPAEVRKYLQAVLHDTPSFTAKPDGSGIGPNVVHPHHAPL</sequence>